<dbReference type="Pfam" id="PF08334">
    <property type="entry name" value="T2SSG"/>
    <property type="match status" value="1"/>
</dbReference>
<dbReference type="RefSeq" id="WP_115225936.1">
    <property type="nucleotide sequence ID" value="NZ_CAWOLO010000001.1"/>
</dbReference>
<feature type="transmembrane region" description="Helical" evidence="1">
    <location>
        <begin position="125"/>
        <end position="146"/>
    </location>
</feature>
<evidence type="ECO:0000256" key="1">
    <source>
        <dbReference type="SAM" id="Phobius"/>
    </source>
</evidence>
<dbReference type="SUPFAM" id="SSF54523">
    <property type="entry name" value="Pili subunits"/>
    <property type="match status" value="1"/>
</dbReference>
<keyword evidence="7" id="KW-1185">Reference proteome</keyword>
<dbReference type="Proteomes" id="UP000295794">
    <property type="component" value="Unassembled WGS sequence"/>
</dbReference>
<evidence type="ECO:0000259" key="3">
    <source>
        <dbReference type="Pfam" id="PF08334"/>
    </source>
</evidence>
<dbReference type="EMBL" id="UGHR01000001">
    <property type="protein sequence ID" value="STQ89493.1"/>
    <property type="molecule type" value="Genomic_DNA"/>
</dbReference>
<evidence type="ECO:0000313" key="7">
    <source>
        <dbReference type="Proteomes" id="UP000295794"/>
    </source>
</evidence>
<evidence type="ECO:0000313" key="6">
    <source>
        <dbReference type="Proteomes" id="UP000255108"/>
    </source>
</evidence>
<dbReference type="OrthoDB" id="9795612at2"/>
<dbReference type="Gene3D" id="3.30.700.10">
    <property type="entry name" value="Glycoprotein, Type 4 Pilin"/>
    <property type="match status" value="1"/>
</dbReference>
<keyword evidence="1" id="KW-0472">Membrane</keyword>
<feature type="domain" description="Type II secretion system protein GspG C-terminal" evidence="3">
    <location>
        <begin position="18"/>
        <end position="109"/>
    </location>
</feature>
<organism evidence="4 6">
    <name type="scientific">Iodobacter fluviatilis</name>
    <dbReference type="NCBI Taxonomy" id="537"/>
    <lineage>
        <taxon>Bacteria</taxon>
        <taxon>Pseudomonadati</taxon>
        <taxon>Pseudomonadota</taxon>
        <taxon>Betaproteobacteria</taxon>
        <taxon>Neisseriales</taxon>
        <taxon>Chitinibacteraceae</taxon>
        <taxon>Iodobacter</taxon>
    </lineage>
</organism>
<dbReference type="InterPro" id="IPR045584">
    <property type="entry name" value="Pilin-like"/>
</dbReference>
<name>A0A377Q3H9_9NEIS</name>
<reference evidence="4 6" key="1">
    <citation type="submission" date="2018-06" db="EMBL/GenBank/DDBJ databases">
        <authorList>
            <consortium name="Pathogen Informatics"/>
            <person name="Doyle S."/>
        </authorList>
    </citation>
    <scope>NUCLEOTIDE SEQUENCE [LARGE SCALE GENOMIC DNA]</scope>
    <source>
        <strain evidence="4 6">NCTC11159</strain>
    </source>
</reference>
<reference evidence="5 7" key="2">
    <citation type="submission" date="2019-03" db="EMBL/GenBank/DDBJ databases">
        <title>Genomic Encyclopedia of Type Strains, Phase IV (KMG-IV): sequencing the most valuable type-strain genomes for metagenomic binning, comparative biology and taxonomic classification.</title>
        <authorList>
            <person name="Goeker M."/>
        </authorList>
    </citation>
    <scope>NUCLEOTIDE SEQUENCE [LARGE SCALE GENOMIC DNA]</scope>
    <source>
        <strain evidence="5 7">DSM 3764</strain>
    </source>
</reference>
<accession>A0A377Q3H9</accession>
<protein>
    <submittedName>
        <fullName evidence="5">Type II secretion system (T2SS) protein G</fullName>
    </submittedName>
    <submittedName>
        <fullName evidence="4">Type II secretion system protein G</fullName>
    </submittedName>
</protein>
<dbReference type="EMBL" id="SMBT01000001">
    <property type="protein sequence ID" value="TCU90466.1"/>
    <property type="molecule type" value="Genomic_DNA"/>
</dbReference>
<feature type="signal peptide" evidence="2">
    <location>
        <begin position="1"/>
        <end position="19"/>
    </location>
</feature>
<sequence>MLNKIFLMVFFVVSSASHANKSEYEAERHNLDEIVVGVERFKGDLGYYPNSGALNDLHVNSIGSINWKGPYVSADETFKDLNGNELIYKNNGGAYYLYSIGADKVDDGGMGDDIRPHPSGDEWDFSILTAVLFFILMLVLIFLYTINKKSYK</sequence>
<gene>
    <name evidence="5" type="ORF">EV682_101499</name>
    <name evidence="4" type="ORF">NCTC11159_00517</name>
</gene>
<keyword evidence="2" id="KW-0732">Signal</keyword>
<dbReference type="Proteomes" id="UP000255108">
    <property type="component" value="Unassembled WGS sequence"/>
</dbReference>
<dbReference type="AlphaFoldDB" id="A0A377Q3H9"/>
<evidence type="ECO:0000256" key="2">
    <source>
        <dbReference type="SAM" id="SignalP"/>
    </source>
</evidence>
<keyword evidence="1" id="KW-0812">Transmembrane</keyword>
<evidence type="ECO:0000313" key="5">
    <source>
        <dbReference type="EMBL" id="TCU90466.1"/>
    </source>
</evidence>
<dbReference type="InterPro" id="IPR013545">
    <property type="entry name" value="T2SS_protein-GspG_C"/>
</dbReference>
<feature type="chain" id="PRO_5017085701" evidence="2">
    <location>
        <begin position="20"/>
        <end position="152"/>
    </location>
</feature>
<proteinExistence type="predicted"/>
<keyword evidence="1" id="KW-1133">Transmembrane helix</keyword>
<evidence type="ECO:0000313" key="4">
    <source>
        <dbReference type="EMBL" id="STQ89493.1"/>
    </source>
</evidence>